<evidence type="ECO:0000313" key="1">
    <source>
        <dbReference type="EMBL" id="MVT12496.1"/>
    </source>
</evidence>
<protein>
    <submittedName>
        <fullName evidence="1">Uncharacterized protein</fullName>
    </submittedName>
</protein>
<sequence>MTIDLVLTATKFINAYREVEKGAPKKAEDIINYLEKHKPTAQHLCSSWRGRKQDWGSFYLNLSHKFQHKILKFWGLADPAGEEYAHQVEESPAKMLFADVPDSIIWPHELLKFFNNHGIDEIPETGITLSSLPPDDRRYGNSANWGDYVLALPAAEREQLLHQIAAYSLERRS</sequence>
<evidence type="ECO:0000313" key="2">
    <source>
        <dbReference type="Proteomes" id="UP000461730"/>
    </source>
</evidence>
<comment type="caution">
    <text evidence="1">The sequence shown here is derived from an EMBL/GenBank/DDBJ whole genome shotgun (WGS) entry which is preliminary data.</text>
</comment>
<dbReference type="RefSeq" id="WP_157309912.1">
    <property type="nucleotide sequence ID" value="NZ_WRXN01000028.1"/>
</dbReference>
<keyword evidence="2" id="KW-1185">Reference proteome</keyword>
<dbReference type="Proteomes" id="UP000461730">
    <property type="component" value="Unassembled WGS sequence"/>
</dbReference>
<accession>A0A7K1UDV6</accession>
<proteinExistence type="predicted"/>
<name>A0A7K1UDV6_9BACT</name>
<dbReference type="AlphaFoldDB" id="A0A7K1UDV6"/>
<dbReference type="EMBL" id="WRXN01000028">
    <property type="protein sequence ID" value="MVT12496.1"/>
    <property type="molecule type" value="Genomic_DNA"/>
</dbReference>
<organism evidence="1 2">
    <name type="scientific">Chitinophaga tropicalis</name>
    <dbReference type="NCBI Taxonomy" id="2683588"/>
    <lineage>
        <taxon>Bacteria</taxon>
        <taxon>Pseudomonadati</taxon>
        <taxon>Bacteroidota</taxon>
        <taxon>Chitinophagia</taxon>
        <taxon>Chitinophagales</taxon>
        <taxon>Chitinophagaceae</taxon>
        <taxon>Chitinophaga</taxon>
    </lineage>
</organism>
<gene>
    <name evidence="1" type="ORF">GO493_29865</name>
</gene>
<reference evidence="1 2" key="1">
    <citation type="submission" date="2019-12" db="EMBL/GenBank/DDBJ databases">
        <title>Chitinophaga sp. strain ysch24 (GDMCC 1.1355), whole genome shotgun sequence.</title>
        <authorList>
            <person name="Zhang X."/>
        </authorList>
    </citation>
    <scope>NUCLEOTIDE SEQUENCE [LARGE SCALE GENOMIC DNA]</scope>
    <source>
        <strain evidence="2">ysch24</strain>
    </source>
</reference>